<dbReference type="InterPro" id="IPR015946">
    <property type="entry name" value="KH_dom-like_a/b"/>
</dbReference>
<sequence>MFAPAARTLLTTSLRSSANSANSLNRIYGSTRTVVTVKTIKYTATAKAQGAGRNGTVKSGNLDLKMASPKELGGDGKGENPEQLLAMGYSACFLGAVQLLAKKQGKEEMAKSAQVLANVSLGDSAEKPGFGLTVDIQVSGIDEALAQAAHEFCPFSRALTQGAVVNVSVSK</sequence>
<name>A0A409XQ88_PSICY</name>
<evidence type="ECO:0000313" key="2">
    <source>
        <dbReference type="EMBL" id="PPQ92972.1"/>
    </source>
</evidence>
<dbReference type="OrthoDB" id="60422at2759"/>
<organism evidence="2 3">
    <name type="scientific">Psilocybe cyanescens</name>
    <dbReference type="NCBI Taxonomy" id="93625"/>
    <lineage>
        <taxon>Eukaryota</taxon>
        <taxon>Fungi</taxon>
        <taxon>Dikarya</taxon>
        <taxon>Basidiomycota</taxon>
        <taxon>Agaricomycotina</taxon>
        <taxon>Agaricomycetes</taxon>
        <taxon>Agaricomycetidae</taxon>
        <taxon>Agaricales</taxon>
        <taxon>Agaricineae</taxon>
        <taxon>Strophariaceae</taxon>
        <taxon>Psilocybe</taxon>
    </lineage>
</organism>
<comment type="similarity">
    <text evidence="1">Belongs to the OsmC/Ohr family.</text>
</comment>
<dbReference type="SUPFAM" id="SSF82784">
    <property type="entry name" value="OsmC-like"/>
    <property type="match status" value="1"/>
</dbReference>
<comment type="caution">
    <text evidence="2">The sequence shown here is derived from an EMBL/GenBank/DDBJ whole genome shotgun (WGS) entry which is preliminary data.</text>
</comment>
<evidence type="ECO:0008006" key="4">
    <source>
        <dbReference type="Google" id="ProtNLM"/>
    </source>
</evidence>
<gene>
    <name evidence="2" type="ORF">CVT25_000173</name>
</gene>
<dbReference type="InterPro" id="IPR003718">
    <property type="entry name" value="OsmC/Ohr_fam"/>
</dbReference>
<reference evidence="2 3" key="1">
    <citation type="journal article" date="2018" name="Evol. Lett.">
        <title>Horizontal gene cluster transfer increased hallucinogenic mushroom diversity.</title>
        <authorList>
            <person name="Reynolds H.T."/>
            <person name="Vijayakumar V."/>
            <person name="Gluck-Thaler E."/>
            <person name="Korotkin H.B."/>
            <person name="Matheny P.B."/>
            <person name="Slot J.C."/>
        </authorList>
    </citation>
    <scope>NUCLEOTIDE SEQUENCE [LARGE SCALE GENOMIC DNA]</scope>
    <source>
        <strain evidence="2 3">2631</strain>
    </source>
</reference>
<proteinExistence type="inferred from homology"/>
<dbReference type="Pfam" id="PF02566">
    <property type="entry name" value="OsmC"/>
    <property type="match status" value="1"/>
</dbReference>
<dbReference type="Proteomes" id="UP000283269">
    <property type="component" value="Unassembled WGS sequence"/>
</dbReference>
<evidence type="ECO:0000256" key="1">
    <source>
        <dbReference type="ARBA" id="ARBA00007378"/>
    </source>
</evidence>
<dbReference type="PANTHER" id="PTHR33797:SF2">
    <property type="entry name" value="ORGANIC HYDROPEROXIDE RESISTANCE PROTEIN-LIKE"/>
    <property type="match status" value="1"/>
</dbReference>
<evidence type="ECO:0000313" key="3">
    <source>
        <dbReference type="Proteomes" id="UP000283269"/>
    </source>
</evidence>
<accession>A0A409XQ88</accession>
<dbReference type="Gene3D" id="3.30.300.20">
    <property type="match status" value="1"/>
</dbReference>
<dbReference type="GO" id="GO:0006979">
    <property type="term" value="P:response to oxidative stress"/>
    <property type="evidence" value="ECO:0007669"/>
    <property type="project" value="InterPro"/>
</dbReference>
<protein>
    <recommendedName>
        <fullName evidence="4">Organic hydroperoxide resistance protein</fullName>
    </recommendedName>
</protein>
<dbReference type="AlphaFoldDB" id="A0A409XQ88"/>
<dbReference type="Gene3D" id="2.20.25.10">
    <property type="match status" value="1"/>
</dbReference>
<dbReference type="InterPro" id="IPR019953">
    <property type="entry name" value="OHR"/>
</dbReference>
<dbReference type="InterPro" id="IPR036102">
    <property type="entry name" value="OsmC/Ohrsf"/>
</dbReference>
<dbReference type="NCBIfam" id="TIGR03561">
    <property type="entry name" value="organ_hyd_perox"/>
    <property type="match status" value="1"/>
</dbReference>
<dbReference type="InParanoid" id="A0A409XQ88"/>
<dbReference type="PANTHER" id="PTHR33797">
    <property type="entry name" value="ORGANIC HYDROPEROXIDE RESISTANCE PROTEIN-LIKE"/>
    <property type="match status" value="1"/>
</dbReference>
<dbReference type="EMBL" id="NHYD01000886">
    <property type="protein sequence ID" value="PPQ92972.1"/>
    <property type="molecule type" value="Genomic_DNA"/>
</dbReference>
<keyword evidence="3" id="KW-1185">Reference proteome</keyword>